<dbReference type="PANTHER" id="PTHR30426:SF0">
    <property type="entry name" value="4-HYDROXY-3-METHYLBUT-2-ENYL DIPHOSPHATE REDUCTASE"/>
    <property type="match status" value="1"/>
</dbReference>
<dbReference type="PROSITE" id="PS50126">
    <property type="entry name" value="S1"/>
    <property type="match status" value="4"/>
</dbReference>
<evidence type="ECO:0000256" key="7">
    <source>
        <dbReference type="SAM" id="Coils"/>
    </source>
</evidence>
<feature type="domain" description="S1 motif" evidence="8">
    <location>
        <begin position="649"/>
        <end position="716"/>
    </location>
</feature>
<dbReference type="PRINTS" id="PR00681">
    <property type="entry name" value="RIBOSOMALS1"/>
</dbReference>
<dbReference type="GO" id="GO:0019288">
    <property type="term" value="P:isopentenyl diphosphate biosynthetic process, methylerythritol 4-phosphate pathway"/>
    <property type="evidence" value="ECO:0007669"/>
    <property type="project" value="UniProtKB-UniRule"/>
</dbReference>
<evidence type="ECO:0000256" key="1">
    <source>
        <dbReference type="ARBA" id="ARBA00022485"/>
    </source>
</evidence>
<feature type="binding site" evidence="6">
    <location>
        <position position="40"/>
    </location>
    <ligand>
        <name>(2E)-4-hydroxy-3-methylbut-2-enyl diphosphate</name>
        <dbReference type="ChEBI" id="CHEBI:128753"/>
    </ligand>
</feature>
<feature type="binding site" evidence="6">
    <location>
        <position position="225"/>
    </location>
    <ligand>
        <name>isopentenyl diphosphate</name>
        <dbReference type="ChEBI" id="CHEBI:128769"/>
    </ligand>
</feature>
<protein>
    <recommendedName>
        <fullName evidence="6">4-hydroxy-3-methylbut-2-enyl diphosphate reductase</fullName>
        <shortName evidence="6">HMBPP reductase</shortName>
        <ecNumber evidence="6">1.17.7.4</ecNumber>
    </recommendedName>
</protein>
<feature type="binding site" evidence="6">
    <location>
        <position position="168"/>
    </location>
    <ligand>
        <name>(2E)-4-hydroxy-3-methylbut-2-enyl diphosphate</name>
        <dbReference type="ChEBI" id="CHEBI:128753"/>
    </ligand>
</feature>
<feature type="binding site" evidence="6">
    <location>
        <position position="268"/>
    </location>
    <ligand>
        <name>(2E)-4-hydroxy-3-methylbut-2-enyl diphosphate</name>
        <dbReference type="ChEBI" id="CHEBI:128753"/>
    </ligand>
</feature>
<dbReference type="GO" id="GO:0003676">
    <property type="term" value="F:nucleic acid binding"/>
    <property type="evidence" value="ECO:0007669"/>
    <property type="project" value="InterPro"/>
</dbReference>
<feature type="binding site" evidence="6">
    <location>
        <position position="129"/>
    </location>
    <ligand>
        <name>dimethylallyl diphosphate</name>
        <dbReference type="ChEBI" id="CHEBI:57623"/>
    </ligand>
</feature>
<feature type="coiled-coil region" evidence="7">
    <location>
        <begin position="796"/>
        <end position="823"/>
    </location>
</feature>
<feature type="binding site" evidence="6">
    <location>
        <position position="226"/>
    </location>
    <ligand>
        <name>dimethylallyl diphosphate</name>
        <dbReference type="ChEBI" id="CHEBI:57623"/>
    </ligand>
</feature>
<dbReference type="Pfam" id="PF02401">
    <property type="entry name" value="LYTB"/>
    <property type="match status" value="1"/>
</dbReference>
<keyword evidence="4 6" id="KW-0411">Iron-sulfur</keyword>
<dbReference type="GO" id="GO:0051539">
    <property type="term" value="F:4 iron, 4 sulfur cluster binding"/>
    <property type="evidence" value="ECO:0007669"/>
    <property type="project" value="UniProtKB-UniRule"/>
</dbReference>
<dbReference type="STRING" id="1408287.GCA_000493815_00996"/>
<feature type="binding site" evidence="6">
    <location>
        <position position="225"/>
    </location>
    <ligand>
        <name>(2E)-4-hydroxy-3-methylbut-2-enyl diphosphate</name>
        <dbReference type="ChEBI" id="CHEBI:128753"/>
    </ligand>
</feature>
<feature type="binding site" evidence="6">
    <location>
        <position position="226"/>
    </location>
    <ligand>
        <name>(2E)-4-hydroxy-3-methylbut-2-enyl diphosphate</name>
        <dbReference type="ChEBI" id="CHEBI:128753"/>
    </ligand>
</feature>
<comment type="catalytic activity">
    <reaction evidence="6">
        <text>isopentenyl diphosphate + 2 oxidized [2Fe-2S]-[ferredoxin] + H2O = (2E)-4-hydroxy-3-methylbut-2-enyl diphosphate + 2 reduced [2Fe-2S]-[ferredoxin] + 2 H(+)</text>
        <dbReference type="Rhea" id="RHEA:24488"/>
        <dbReference type="Rhea" id="RHEA-COMP:10000"/>
        <dbReference type="Rhea" id="RHEA-COMP:10001"/>
        <dbReference type="ChEBI" id="CHEBI:15377"/>
        <dbReference type="ChEBI" id="CHEBI:15378"/>
        <dbReference type="ChEBI" id="CHEBI:33737"/>
        <dbReference type="ChEBI" id="CHEBI:33738"/>
        <dbReference type="ChEBI" id="CHEBI:128753"/>
        <dbReference type="ChEBI" id="CHEBI:128769"/>
        <dbReference type="EC" id="1.17.7.4"/>
    </reaction>
</comment>
<dbReference type="Gene3D" id="2.40.50.140">
    <property type="entry name" value="Nucleic acid-binding proteins"/>
    <property type="match status" value="5"/>
</dbReference>
<feature type="binding site" evidence="6">
    <location>
        <position position="12"/>
    </location>
    <ligand>
        <name>[4Fe-4S] cluster</name>
        <dbReference type="ChEBI" id="CHEBI:49883"/>
    </ligand>
</feature>
<dbReference type="HAMAP" id="MF_00191">
    <property type="entry name" value="IspH"/>
    <property type="match status" value="1"/>
</dbReference>
<reference evidence="10" key="1">
    <citation type="submission" date="2016-01" db="EMBL/GenBank/DDBJ databases">
        <authorList>
            <person name="Mitreva M."/>
            <person name="Pepin K.H."/>
            <person name="Mihindukulasuriya K.A."/>
            <person name="Fulton R."/>
            <person name="Fronick C."/>
            <person name="O'Laughlin M."/>
            <person name="Miner T."/>
            <person name="Herter B."/>
            <person name="Rosa B.A."/>
            <person name="Cordes M."/>
            <person name="Tomlinson C."/>
            <person name="Wollam A."/>
            <person name="Palsikar V.B."/>
            <person name="Mardis E.R."/>
            <person name="Wilson R.K."/>
        </authorList>
    </citation>
    <scope>NUCLEOTIDE SEQUENCE [LARGE SCALE GENOMIC DNA]</scope>
    <source>
        <strain evidence="10">MJR7757B</strain>
    </source>
</reference>
<gene>
    <name evidence="6" type="primary">ispH</name>
    <name evidence="9" type="ORF">HMPREF3221_00051</name>
</gene>
<keyword evidence="7" id="KW-0175">Coiled coil</keyword>
<sequence>MEIIRAKYMGFCFGVLEAINVCNSLVEEKGKKYILGMLVHNKQVVEDMQRKGFKLVTEEELLQDVDSLEENDIVVIRAHGTSKKVHEKLKERKVKVFDATCIFVNKIRQEIEIANEKGYSILFMGDRNHPEVKGVISFADDIQIFESYEEATKLKIDLDKTYLLSTQTTLNKRKFEEVKKFFKENYKNVIIFDKICGATAVRQKAVEDLAVKVELMIVVGDTKSSNTKKLYEISKKLNDNTYLIENEEQLNLDIFSGKKVVGITAGASTPEETIMNIEKKIRGIYKMSNVNENQNEFSQMLEEFLPNQEKRVEGVIESMDQNFSYLDVPGERTAVRVRTDELKGYKVGDTVEVLITGLSEEDDDQEYITASRKKIEVEKNWEKIEDSFKNKTILDAEVTKKIKGGYLVQALLYPGFLPNSLSEIPDNEEKVVGKKIQVIVKDIKVDSKDKRNKKITYSVKDIKIAEQEKEFAALEVGQIVDCVVTEVLDFGLAVDINTLKGFIHISEVSWKRLDKLSDIYKVGDHIKAVIVSLDEAKRNVKLSIKKLEEDPWATVANEFKVNDEVEGTVTKVLPYGAFVEIKPGIEGLVHISDFSWTKKKVNVSDYVKEGEKVKVRITDLHPEDRKLKLGIKQLVANPWETAEKDFAVGTVIKGKIVEVKPFGIFVEIADGIDAFVHSSDYNWIGEETPKFEIGNEVELKITELDLNNKKIKGSLKALRKSPWEHVLEEYKVGTTVEKKIKTVADFGLFIELIKGIDGFIPTQFASKEFIKNIRDKFKEGDIVKAQVVEVNKDTQKIKLSIKKIEIEEEKREEREQIEKYSTSSSEE</sequence>
<feature type="binding site" evidence="6">
    <location>
        <position position="40"/>
    </location>
    <ligand>
        <name>dimethylallyl diphosphate</name>
        <dbReference type="ChEBI" id="CHEBI:57623"/>
    </ligand>
</feature>
<feature type="domain" description="S1 motif" evidence="8">
    <location>
        <begin position="562"/>
        <end position="632"/>
    </location>
</feature>
<dbReference type="AlphaFoldDB" id="A0A133PEH3"/>
<dbReference type="CDD" id="cd13944">
    <property type="entry name" value="lytB_ispH"/>
    <property type="match status" value="1"/>
</dbReference>
<evidence type="ECO:0000259" key="8">
    <source>
        <dbReference type="PROSITE" id="PS50126"/>
    </source>
</evidence>
<dbReference type="SUPFAM" id="SSF50249">
    <property type="entry name" value="Nucleic acid-binding proteins"/>
    <property type="match status" value="5"/>
</dbReference>
<dbReference type="PATRIC" id="fig|851.8.peg.52"/>
<feature type="binding site" evidence="6">
    <location>
        <position position="268"/>
    </location>
    <ligand>
        <name>isopentenyl diphosphate</name>
        <dbReference type="ChEBI" id="CHEBI:128769"/>
    </ligand>
</feature>
<dbReference type="GO" id="GO:0051745">
    <property type="term" value="F:4-hydroxy-3-methylbut-2-enyl diphosphate reductase activity"/>
    <property type="evidence" value="ECO:0007669"/>
    <property type="project" value="UniProtKB-UniRule"/>
</dbReference>
<comment type="function">
    <text evidence="5">Binds mRNA; thus facilitating recognition of the initiation point. It is needed to translate mRNA with a short Shine-Dalgarno (SD) purine-rich sequence.</text>
</comment>
<dbReference type="PANTHER" id="PTHR30426">
    <property type="entry name" value="4-HYDROXY-3-METHYLBUT-2-ENYL DIPHOSPHATE REDUCTASE"/>
    <property type="match status" value="1"/>
</dbReference>
<evidence type="ECO:0000313" key="10">
    <source>
        <dbReference type="Proteomes" id="UP000070401"/>
    </source>
</evidence>
<keyword evidence="10" id="KW-1185">Reference proteome</keyword>
<feature type="binding site" evidence="6">
    <location>
        <position position="40"/>
    </location>
    <ligand>
        <name>isopentenyl diphosphate</name>
        <dbReference type="ChEBI" id="CHEBI:128769"/>
    </ligand>
</feature>
<feature type="binding site" evidence="6">
    <location>
        <position position="225"/>
    </location>
    <ligand>
        <name>dimethylallyl diphosphate</name>
        <dbReference type="ChEBI" id="CHEBI:57623"/>
    </ligand>
</feature>
<feature type="binding site" evidence="6">
    <location>
        <position position="224"/>
    </location>
    <ligand>
        <name>(2E)-4-hydroxy-3-methylbut-2-enyl diphosphate</name>
        <dbReference type="ChEBI" id="CHEBI:128753"/>
    </ligand>
</feature>
<dbReference type="EC" id="1.17.7.4" evidence="6"/>
<dbReference type="GO" id="GO:0046872">
    <property type="term" value="F:metal ion binding"/>
    <property type="evidence" value="ECO:0007669"/>
    <property type="project" value="UniProtKB-KW"/>
</dbReference>
<dbReference type="UniPathway" id="UPA00056">
    <property type="reaction ID" value="UER00097"/>
</dbReference>
<proteinExistence type="inferred from homology"/>
<comment type="function">
    <text evidence="6">Catalyzes the conversion of 1-hydroxy-2-methyl-2-(E)-butenyl 4-diphosphate (HMBPP) into a mixture of isopentenyl diphosphate (IPP) and dimethylallyl diphosphate (DMAPP). Acts in the terminal step of the DOXP/MEP pathway for isoprenoid precursor biosynthesis.</text>
</comment>
<evidence type="ECO:0000313" key="9">
    <source>
        <dbReference type="EMBL" id="KXA26977.1"/>
    </source>
</evidence>
<name>A0A133PEH3_FUSNU</name>
<comment type="pathway">
    <text evidence="6">Isoprenoid biosynthesis; dimethylallyl diphosphate biosynthesis; dimethylallyl diphosphate from (2E)-4-hydroxy-3-methylbutenyl diphosphate: step 1/1.</text>
</comment>
<keyword evidence="6" id="KW-0560">Oxidoreductase</keyword>
<dbReference type="GO" id="GO:0050992">
    <property type="term" value="P:dimethylallyl diphosphate biosynthetic process"/>
    <property type="evidence" value="ECO:0007669"/>
    <property type="project" value="UniProtKB-UniRule"/>
</dbReference>
<feature type="binding site" evidence="6">
    <location>
        <position position="79"/>
    </location>
    <ligand>
        <name>isopentenyl diphosphate</name>
        <dbReference type="ChEBI" id="CHEBI:128769"/>
    </ligand>
</feature>
<dbReference type="CDD" id="cd00164">
    <property type="entry name" value="S1_like"/>
    <property type="match status" value="1"/>
</dbReference>
<keyword evidence="3 6" id="KW-0408">Iron</keyword>
<evidence type="ECO:0000256" key="6">
    <source>
        <dbReference type="HAMAP-Rule" id="MF_00191"/>
    </source>
</evidence>
<comment type="caution">
    <text evidence="9">The sequence shown here is derived from an EMBL/GenBank/DDBJ whole genome shotgun (WGS) entry which is preliminary data.</text>
</comment>
<feature type="domain" description="S1 motif" evidence="8">
    <location>
        <begin position="733"/>
        <end position="802"/>
    </location>
</feature>
<evidence type="ECO:0000256" key="3">
    <source>
        <dbReference type="ARBA" id="ARBA00023004"/>
    </source>
</evidence>
<feature type="binding site" evidence="6">
    <location>
        <position position="224"/>
    </location>
    <ligand>
        <name>isopentenyl diphosphate</name>
        <dbReference type="ChEBI" id="CHEBI:128769"/>
    </ligand>
</feature>
<feature type="binding site" evidence="6">
    <location>
        <position position="224"/>
    </location>
    <ligand>
        <name>dimethylallyl diphosphate</name>
        <dbReference type="ChEBI" id="CHEBI:57623"/>
    </ligand>
</feature>
<feature type="binding site" evidence="6">
    <location>
        <position position="196"/>
    </location>
    <ligand>
        <name>[4Fe-4S] cluster</name>
        <dbReference type="ChEBI" id="CHEBI:49883"/>
    </ligand>
</feature>
<dbReference type="Gene3D" id="3.40.1010.20">
    <property type="entry name" value="4-hydroxy-3-methylbut-2-enyl diphosphate reductase, catalytic domain"/>
    <property type="match status" value="2"/>
</dbReference>
<comment type="similarity">
    <text evidence="6">Belongs to the IspH family.</text>
</comment>
<keyword evidence="1 6" id="KW-0004">4Fe-4S</keyword>
<dbReference type="FunFam" id="2.40.50.140:FF:000103">
    <property type="entry name" value="protein RRP5 homolog"/>
    <property type="match status" value="1"/>
</dbReference>
<evidence type="ECO:0000256" key="4">
    <source>
        <dbReference type="ARBA" id="ARBA00023014"/>
    </source>
</evidence>
<feature type="domain" description="S1 motif" evidence="8">
    <location>
        <begin position="477"/>
        <end position="545"/>
    </location>
</feature>
<dbReference type="eggNOG" id="COG0539">
    <property type="taxonomic scope" value="Bacteria"/>
</dbReference>
<comment type="cofactor">
    <cofactor evidence="6">
        <name>[4Fe-4S] cluster</name>
        <dbReference type="ChEBI" id="CHEBI:49883"/>
    </cofactor>
    <text evidence="6">Binds 1 [4Fe-4S] cluster per subunit.</text>
</comment>
<dbReference type="InterPro" id="IPR003029">
    <property type="entry name" value="S1_domain"/>
</dbReference>
<accession>A0A133PEH3</accession>
<comment type="catalytic activity">
    <reaction evidence="6">
        <text>dimethylallyl diphosphate + 2 oxidized [2Fe-2S]-[ferredoxin] + H2O = (2E)-4-hydroxy-3-methylbut-2-enyl diphosphate + 2 reduced [2Fe-2S]-[ferredoxin] + 2 H(+)</text>
        <dbReference type="Rhea" id="RHEA:24825"/>
        <dbReference type="Rhea" id="RHEA-COMP:10000"/>
        <dbReference type="Rhea" id="RHEA-COMP:10001"/>
        <dbReference type="ChEBI" id="CHEBI:15377"/>
        <dbReference type="ChEBI" id="CHEBI:15378"/>
        <dbReference type="ChEBI" id="CHEBI:33737"/>
        <dbReference type="ChEBI" id="CHEBI:33738"/>
        <dbReference type="ChEBI" id="CHEBI:57623"/>
        <dbReference type="ChEBI" id="CHEBI:128753"/>
        <dbReference type="EC" id="1.17.7.4"/>
    </reaction>
</comment>
<feature type="binding site" evidence="6">
    <location>
        <position position="79"/>
    </location>
    <ligand>
        <name>dimethylallyl diphosphate</name>
        <dbReference type="ChEBI" id="CHEBI:57623"/>
    </ligand>
</feature>
<dbReference type="NCBIfam" id="TIGR00216">
    <property type="entry name" value="ispH_lytB"/>
    <property type="match status" value="1"/>
</dbReference>
<keyword evidence="2 6" id="KW-0479">Metal-binding</keyword>
<dbReference type="InterPro" id="IPR003451">
    <property type="entry name" value="LytB/IspH"/>
</dbReference>
<feature type="active site" description="Proton donor" evidence="6">
    <location>
        <position position="131"/>
    </location>
</feature>
<feature type="binding site" evidence="6">
    <location>
        <position position="129"/>
    </location>
    <ligand>
        <name>(2E)-4-hydroxy-3-methylbut-2-enyl diphosphate</name>
        <dbReference type="ChEBI" id="CHEBI:128753"/>
    </ligand>
</feature>
<evidence type="ECO:0000256" key="2">
    <source>
        <dbReference type="ARBA" id="ARBA00022723"/>
    </source>
</evidence>
<dbReference type="Gene3D" id="3.40.50.11270">
    <property type="match status" value="1"/>
</dbReference>
<dbReference type="SMART" id="SM00316">
    <property type="entry name" value="S1"/>
    <property type="match status" value="6"/>
</dbReference>
<feature type="binding site" evidence="6">
    <location>
        <position position="79"/>
    </location>
    <ligand>
        <name>(2E)-4-hydroxy-3-methylbut-2-enyl diphosphate</name>
        <dbReference type="ChEBI" id="CHEBI:128753"/>
    </ligand>
</feature>
<dbReference type="InterPro" id="IPR035104">
    <property type="entry name" value="Ribosomal_protein_S1-like"/>
</dbReference>
<dbReference type="eggNOG" id="COG0761">
    <property type="taxonomic scope" value="Bacteria"/>
</dbReference>
<comment type="pathway">
    <text evidence="6">Isoprenoid biosynthesis; isopentenyl diphosphate biosynthesis via DXP pathway; isopentenyl diphosphate from 1-deoxy-D-xylulose 5-phosphate: step 6/6.</text>
</comment>
<feature type="binding site" evidence="6">
    <location>
        <position position="226"/>
    </location>
    <ligand>
        <name>isopentenyl diphosphate</name>
        <dbReference type="ChEBI" id="CHEBI:128769"/>
    </ligand>
</feature>
<dbReference type="GO" id="GO:0016114">
    <property type="term" value="P:terpenoid biosynthetic process"/>
    <property type="evidence" value="ECO:0007669"/>
    <property type="project" value="UniProtKB-UniRule"/>
</dbReference>
<organism evidence="9 10">
    <name type="scientific">Fusobacterium nucleatum</name>
    <dbReference type="NCBI Taxonomy" id="851"/>
    <lineage>
        <taxon>Bacteria</taxon>
        <taxon>Fusobacteriati</taxon>
        <taxon>Fusobacteriota</taxon>
        <taxon>Fusobacteriia</taxon>
        <taxon>Fusobacteriales</taxon>
        <taxon>Fusobacteriaceae</taxon>
        <taxon>Fusobacterium</taxon>
    </lineage>
</organism>
<keyword evidence="6" id="KW-0414">Isoprene biosynthesis</keyword>
<dbReference type="Pfam" id="PF00575">
    <property type="entry name" value="S1"/>
    <property type="match status" value="4"/>
</dbReference>
<dbReference type="RefSeq" id="WP_022069080.1">
    <property type="nucleotide sequence ID" value="NZ_KQ956606.1"/>
</dbReference>
<feature type="binding site" evidence="6">
    <location>
        <position position="101"/>
    </location>
    <ligand>
        <name>[4Fe-4S] cluster</name>
        <dbReference type="ChEBI" id="CHEBI:49883"/>
    </ligand>
</feature>
<feature type="binding site" evidence="6">
    <location>
        <position position="268"/>
    </location>
    <ligand>
        <name>dimethylallyl diphosphate</name>
        <dbReference type="ChEBI" id="CHEBI:57623"/>
    </ligand>
</feature>
<feature type="binding site" evidence="6">
    <location>
        <position position="129"/>
    </location>
    <ligand>
        <name>isopentenyl diphosphate</name>
        <dbReference type="ChEBI" id="CHEBI:128769"/>
    </ligand>
</feature>
<dbReference type="EMBL" id="LRPY01000005">
    <property type="protein sequence ID" value="KXA26977.1"/>
    <property type="molecule type" value="Genomic_DNA"/>
</dbReference>
<dbReference type="NCBIfam" id="NF000907">
    <property type="entry name" value="PRK00087.1"/>
    <property type="match status" value="1"/>
</dbReference>
<dbReference type="InterPro" id="IPR012340">
    <property type="entry name" value="NA-bd_OB-fold"/>
</dbReference>
<dbReference type="UniPathway" id="UPA00059">
    <property type="reaction ID" value="UER00105"/>
</dbReference>
<dbReference type="Proteomes" id="UP000070401">
    <property type="component" value="Unassembled WGS sequence"/>
</dbReference>
<evidence type="ECO:0000256" key="5">
    <source>
        <dbReference type="ARBA" id="ARBA00025604"/>
    </source>
</evidence>